<feature type="compositionally biased region" description="Acidic residues" evidence="2">
    <location>
        <begin position="301"/>
        <end position="313"/>
    </location>
</feature>
<organism evidence="4">
    <name type="scientific">Pseudo-nitzschia australis</name>
    <dbReference type="NCBI Taxonomy" id="44445"/>
    <lineage>
        <taxon>Eukaryota</taxon>
        <taxon>Sar</taxon>
        <taxon>Stramenopiles</taxon>
        <taxon>Ochrophyta</taxon>
        <taxon>Bacillariophyta</taxon>
        <taxon>Bacillariophyceae</taxon>
        <taxon>Bacillariophycidae</taxon>
        <taxon>Bacillariales</taxon>
        <taxon>Bacillariaceae</taxon>
        <taxon>Pseudo-nitzschia</taxon>
    </lineage>
</organism>
<keyword evidence="1" id="KW-0539">Nucleus</keyword>
<dbReference type="GO" id="GO:0003677">
    <property type="term" value="F:DNA binding"/>
    <property type="evidence" value="ECO:0007669"/>
    <property type="project" value="UniProtKB-UniRule"/>
</dbReference>
<dbReference type="Gene3D" id="1.10.30.10">
    <property type="entry name" value="High mobility group box domain"/>
    <property type="match status" value="2"/>
</dbReference>
<feature type="compositionally biased region" description="Basic and acidic residues" evidence="2">
    <location>
        <begin position="329"/>
        <end position="350"/>
    </location>
</feature>
<evidence type="ECO:0000313" key="4">
    <source>
        <dbReference type="EMBL" id="CAE0725387.1"/>
    </source>
</evidence>
<accession>A0A7S4ENI0</accession>
<sequence length="622" mass="66275">MFNNNNSNNPSGGKSSSFNAGLGGGDFGGAGGHGPGGGHGSSDDPMNMNNMYGVGNDMSNAAAARFGMGGGSDMMGMNAMGNMSSNMSSNMGGMTGMGSLGGMANMGGGMPSGMSNMGGMGMGNMPANMPSRIENIGMLYRAQEKQQMMMNARRSAFLRGGEDKFGGMGMGMGDPSFMGDVPPGSIGGNINSNVNANVDNVAGMNMNMSMKRRIQADDAARLSDLPAKGKKRRKTKKATDMPRRALSAYNIFFSDQREKILKEIDDKNAAKKNKDDQESADSDKASPSKGTENKKANLEGESSDQEAIDDIDTSSEKAAREDKTDDSETEVHGIKVKKEDTEGGSQKDEKGSDDDETKEIKKNPTDDDDDNEDKKTKAVKRGTDPKVMYRTFFPTRAKRAHRKVHGKIGLVDLAREVSRRWKSLDSENRAHYESLAEEDRKRHKEVMAEYQERKAAENMLTMGGKGDEEENDRKSNDRSSLDLNSASQSQQDIRETITHHHQQRILAEMIARRGNSLSGRGSNFPMMSNRFGGSMGNQSMGGISEDMQSILNLQNQRAMMIQARMRMSGGMGGMGMDNMEGMGGPGMGGSGMGGPGMGGPGMGGSGMSGGMGGMGGGMGPSF</sequence>
<dbReference type="SMART" id="SM00398">
    <property type="entry name" value="HMG"/>
    <property type="match status" value="2"/>
</dbReference>
<name>A0A7S4ENI0_9STRA</name>
<protein>
    <recommendedName>
        <fullName evidence="3">HMG box domain-containing protein</fullName>
    </recommendedName>
</protein>
<feature type="DNA-binding region" description="HMG box" evidence="1">
    <location>
        <begin position="379"/>
        <end position="451"/>
    </location>
</feature>
<keyword evidence="1" id="KW-0238">DNA-binding</keyword>
<feature type="compositionally biased region" description="Basic and acidic residues" evidence="2">
    <location>
        <begin position="372"/>
        <end position="382"/>
    </location>
</feature>
<dbReference type="PROSITE" id="PS50118">
    <property type="entry name" value="HMG_BOX_2"/>
    <property type="match status" value="1"/>
</dbReference>
<feature type="compositionally biased region" description="Polar residues" evidence="2">
    <location>
        <begin position="481"/>
        <end position="491"/>
    </location>
</feature>
<evidence type="ECO:0000256" key="2">
    <source>
        <dbReference type="SAM" id="MobiDB-lite"/>
    </source>
</evidence>
<feature type="compositionally biased region" description="Gly residues" evidence="2">
    <location>
        <begin position="21"/>
        <end position="40"/>
    </location>
</feature>
<reference evidence="4" key="1">
    <citation type="submission" date="2021-01" db="EMBL/GenBank/DDBJ databases">
        <authorList>
            <person name="Corre E."/>
            <person name="Pelletier E."/>
            <person name="Niang G."/>
            <person name="Scheremetjew M."/>
            <person name="Finn R."/>
            <person name="Kale V."/>
            <person name="Holt S."/>
            <person name="Cochrane G."/>
            <person name="Meng A."/>
            <person name="Brown T."/>
            <person name="Cohen L."/>
        </authorList>
    </citation>
    <scope>NUCLEOTIDE SEQUENCE</scope>
    <source>
        <strain evidence="4">10249 10 AB</strain>
    </source>
</reference>
<feature type="domain" description="HMG box" evidence="3">
    <location>
        <begin position="379"/>
        <end position="451"/>
    </location>
</feature>
<feature type="compositionally biased region" description="Basic and acidic residues" evidence="2">
    <location>
        <begin position="314"/>
        <end position="323"/>
    </location>
</feature>
<dbReference type="AlphaFoldDB" id="A0A7S4ENI0"/>
<evidence type="ECO:0000256" key="1">
    <source>
        <dbReference type="PROSITE-ProRule" id="PRU00267"/>
    </source>
</evidence>
<feature type="region of interest" description="Disordered" evidence="2">
    <location>
        <begin position="268"/>
        <end position="382"/>
    </location>
</feature>
<dbReference type="InterPro" id="IPR009071">
    <property type="entry name" value="HMG_box_dom"/>
</dbReference>
<dbReference type="InterPro" id="IPR036910">
    <property type="entry name" value="HMG_box_dom_sf"/>
</dbReference>
<feature type="region of interest" description="Disordered" evidence="2">
    <location>
        <begin position="1"/>
        <end position="45"/>
    </location>
</feature>
<feature type="compositionally biased region" description="Basic and acidic residues" evidence="2">
    <location>
        <begin position="268"/>
        <end position="298"/>
    </location>
</feature>
<dbReference type="SUPFAM" id="SSF47095">
    <property type="entry name" value="HMG-box"/>
    <property type="match status" value="2"/>
</dbReference>
<feature type="compositionally biased region" description="Low complexity" evidence="2">
    <location>
        <begin position="1"/>
        <end position="19"/>
    </location>
</feature>
<dbReference type="EMBL" id="HBIX01026648">
    <property type="protein sequence ID" value="CAE0725387.1"/>
    <property type="molecule type" value="Transcribed_RNA"/>
</dbReference>
<proteinExistence type="predicted"/>
<feature type="region of interest" description="Disordered" evidence="2">
    <location>
        <begin position="456"/>
        <end position="491"/>
    </location>
</feature>
<feature type="compositionally biased region" description="Basic and acidic residues" evidence="2">
    <location>
        <begin position="471"/>
        <end position="480"/>
    </location>
</feature>
<dbReference type="Pfam" id="PF00505">
    <property type="entry name" value="HMG_box"/>
    <property type="match status" value="1"/>
</dbReference>
<evidence type="ECO:0000259" key="3">
    <source>
        <dbReference type="PROSITE" id="PS50118"/>
    </source>
</evidence>
<dbReference type="GO" id="GO:0005634">
    <property type="term" value="C:nucleus"/>
    <property type="evidence" value="ECO:0007669"/>
    <property type="project" value="UniProtKB-UniRule"/>
</dbReference>
<feature type="region of interest" description="Disordered" evidence="2">
    <location>
        <begin position="217"/>
        <end position="242"/>
    </location>
</feature>
<gene>
    <name evidence="4" type="ORF">PAUS00366_LOCUS18144</name>
</gene>